<dbReference type="InterPro" id="IPR009833">
    <property type="entry name" value="DUF1398"/>
</dbReference>
<dbReference type="RefSeq" id="WP_182457257.1">
    <property type="nucleotide sequence ID" value="NZ_CP059732.1"/>
</dbReference>
<keyword evidence="2" id="KW-1185">Reference proteome</keyword>
<dbReference type="KEGG" id="sfol:H3H32_19330"/>
<accession>A0A7G5GMU1</accession>
<reference evidence="1 2" key="1">
    <citation type="submission" date="2020-07" db="EMBL/GenBank/DDBJ databases">
        <title>Spirosoma foliorum sp. nov., isolated from the leaves on the Nejang mountain Korea, Republic of.</title>
        <authorList>
            <person name="Ho H."/>
            <person name="Lee Y.-J."/>
            <person name="Nurcahyanto D.-A."/>
            <person name="Kim S.-G."/>
        </authorList>
    </citation>
    <scope>NUCLEOTIDE SEQUENCE [LARGE SCALE GENOMIC DNA]</scope>
    <source>
        <strain evidence="1 2">PL0136</strain>
    </source>
</reference>
<dbReference type="InterPro" id="IPR036696">
    <property type="entry name" value="YdfO-like_sf"/>
</dbReference>
<evidence type="ECO:0000313" key="1">
    <source>
        <dbReference type="EMBL" id="QMW00183.1"/>
    </source>
</evidence>
<dbReference type="SUPFAM" id="SSF160419">
    <property type="entry name" value="YdfO-like"/>
    <property type="match status" value="1"/>
</dbReference>
<organism evidence="1 2">
    <name type="scientific">Spirosoma foliorum</name>
    <dbReference type="NCBI Taxonomy" id="2710596"/>
    <lineage>
        <taxon>Bacteria</taxon>
        <taxon>Pseudomonadati</taxon>
        <taxon>Bacteroidota</taxon>
        <taxon>Cytophagia</taxon>
        <taxon>Cytophagales</taxon>
        <taxon>Cytophagaceae</taxon>
        <taxon>Spirosoma</taxon>
    </lineage>
</organism>
<dbReference type="Proteomes" id="UP000515369">
    <property type="component" value="Chromosome"/>
</dbReference>
<dbReference type="Pfam" id="PF07166">
    <property type="entry name" value="DUF1398"/>
    <property type="match status" value="1"/>
</dbReference>
<dbReference type="EMBL" id="CP059732">
    <property type="protein sequence ID" value="QMW00183.1"/>
    <property type="molecule type" value="Genomic_DNA"/>
</dbReference>
<name>A0A7G5GMU1_9BACT</name>
<evidence type="ECO:0000313" key="2">
    <source>
        <dbReference type="Proteomes" id="UP000515369"/>
    </source>
</evidence>
<sequence length="127" mass="14062">MSTEERIKQAYATAKNYPDLAQKLVEARVHSYTVEVSSSIILYRLADGETLLHTSTTAPKAIAANFDEAATIQAIRDNQQGKTDYPQFMHDIAQAGVRFYDAILTGADKRVIYVGIGGHYDEKIPIV</sequence>
<dbReference type="AlphaFoldDB" id="A0A7G5GMU1"/>
<proteinExistence type="predicted"/>
<gene>
    <name evidence="1" type="ORF">H3H32_19330</name>
</gene>
<protein>
    <submittedName>
        <fullName evidence="1">DUF1398 family protein</fullName>
    </submittedName>
</protein>
<dbReference type="Gene3D" id="3.30.1810.10">
    <property type="entry name" value="YdfO-like"/>
    <property type="match status" value="1"/>
</dbReference>